<reference evidence="1" key="1">
    <citation type="submission" date="2014-05" db="EMBL/GenBank/DDBJ databases">
        <authorList>
            <person name="Chronopoulou M."/>
        </authorList>
    </citation>
    <scope>NUCLEOTIDE SEQUENCE</scope>
    <source>
        <tissue evidence="1">Whole organism</tissue>
    </source>
</reference>
<name>A0A0K2UN13_LEPSM</name>
<dbReference type="EMBL" id="HACA01021765">
    <property type="protein sequence ID" value="CDW39126.1"/>
    <property type="molecule type" value="Transcribed_RNA"/>
</dbReference>
<organism evidence="1">
    <name type="scientific">Lepeophtheirus salmonis</name>
    <name type="common">Salmon louse</name>
    <name type="synonym">Caligus salmonis</name>
    <dbReference type="NCBI Taxonomy" id="72036"/>
    <lineage>
        <taxon>Eukaryota</taxon>
        <taxon>Metazoa</taxon>
        <taxon>Ecdysozoa</taxon>
        <taxon>Arthropoda</taxon>
        <taxon>Crustacea</taxon>
        <taxon>Multicrustacea</taxon>
        <taxon>Hexanauplia</taxon>
        <taxon>Copepoda</taxon>
        <taxon>Siphonostomatoida</taxon>
        <taxon>Caligidae</taxon>
        <taxon>Lepeophtheirus</taxon>
    </lineage>
</organism>
<evidence type="ECO:0000313" key="1">
    <source>
        <dbReference type="EMBL" id="CDW39126.1"/>
    </source>
</evidence>
<protein>
    <submittedName>
        <fullName evidence="1">Uncharacterized protein</fullName>
    </submittedName>
</protein>
<sequence length="49" mass="5453">VCKTNRALIQTCSYHYLSLSLSLSFFGLEIEANGATKEEREGEQTTLSL</sequence>
<proteinExistence type="predicted"/>
<dbReference type="AlphaFoldDB" id="A0A0K2UN13"/>
<accession>A0A0K2UN13</accession>
<feature type="non-terminal residue" evidence="1">
    <location>
        <position position="1"/>
    </location>
</feature>